<dbReference type="FunFam" id="3.80.10.10:FF:000714">
    <property type="entry name" value="Si:ch211-149a19.3"/>
    <property type="match status" value="1"/>
</dbReference>
<dbReference type="OrthoDB" id="120976at2759"/>
<accession>A0A3N0XJ41</accession>
<dbReference type="InterPro" id="IPR001611">
    <property type="entry name" value="Leu-rich_rpt"/>
</dbReference>
<keyword evidence="4" id="KW-1185">Reference proteome</keyword>
<gene>
    <name evidence="3" type="ORF">DPX16_5087</name>
</gene>
<reference evidence="3 4" key="1">
    <citation type="submission" date="2018-10" db="EMBL/GenBank/DDBJ databases">
        <title>Genome assembly for a Yunnan-Guizhou Plateau 3E fish, Anabarilius grahami (Regan), and its evolutionary and genetic applications.</title>
        <authorList>
            <person name="Jiang W."/>
        </authorList>
    </citation>
    <scope>NUCLEOTIDE SEQUENCE [LARGE SCALE GENOMIC DNA]</scope>
    <source>
        <strain evidence="3">AG-KIZ</strain>
        <tissue evidence="3">Muscle</tissue>
    </source>
</reference>
<proteinExistence type="predicted"/>
<evidence type="ECO:0000256" key="2">
    <source>
        <dbReference type="ARBA" id="ARBA00022737"/>
    </source>
</evidence>
<dbReference type="AlphaFoldDB" id="A0A3N0XJ41"/>
<name>A0A3N0XJ41_ANAGA</name>
<comment type="caution">
    <text evidence="3">The sequence shown here is derived from an EMBL/GenBank/DDBJ whole genome shotgun (WGS) entry which is preliminary data.</text>
</comment>
<protein>
    <submittedName>
        <fullName evidence="3">Ribonuclease inhibitor</fullName>
    </submittedName>
</protein>
<dbReference type="InterPro" id="IPR051261">
    <property type="entry name" value="NLR"/>
</dbReference>
<keyword evidence="2" id="KW-0677">Repeat</keyword>
<evidence type="ECO:0000313" key="4">
    <source>
        <dbReference type="Proteomes" id="UP000281406"/>
    </source>
</evidence>
<dbReference type="PANTHER" id="PTHR24106">
    <property type="entry name" value="NACHT, LRR AND CARD DOMAINS-CONTAINING"/>
    <property type="match status" value="1"/>
</dbReference>
<dbReference type="SUPFAM" id="SSF52047">
    <property type="entry name" value="RNI-like"/>
    <property type="match status" value="1"/>
</dbReference>
<evidence type="ECO:0000256" key="1">
    <source>
        <dbReference type="ARBA" id="ARBA00022614"/>
    </source>
</evidence>
<dbReference type="Proteomes" id="UP000281406">
    <property type="component" value="Unassembled WGS sequence"/>
</dbReference>
<organism evidence="3 4">
    <name type="scientific">Anabarilius grahami</name>
    <name type="common">Kanglang fish</name>
    <name type="synonym">Barilius grahami</name>
    <dbReference type="NCBI Taxonomy" id="495550"/>
    <lineage>
        <taxon>Eukaryota</taxon>
        <taxon>Metazoa</taxon>
        <taxon>Chordata</taxon>
        <taxon>Craniata</taxon>
        <taxon>Vertebrata</taxon>
        <taxon>Euteleostomi</taxon>
        <taxon>Actinopterygii</taxon>
        <taxon>Neopterygii</taxon>
        <taxon>Teleostei</taxon>
        <taxon>Ostariophysi</taxon>
        <taxon>Cypriniformes</taxon>
        <taxon>Xenocyprididae</taxon>
        <taxon>Xenocypridinae</taxon>
        <taxon>Xenocypridinae incertae sedis</taxon>
        <taxon>Anabarilius</taxon>
    </lineage>
</organism>
<sequence>MLKVVLEGCQTGGKAKYNVTAAEGLVLTSFRVTDGAKMVEEAQHITESQTSNRWKSTKKMGLLIISEIPASSMPPKPVTASDRLCGFRQDGRSLERLIDCGVTDEGCAALASALRSNPSHLRVLNLSGNKLGDSGVKLFSAVLENPHCELEFLGLSDCGVTDEGCAALASALRSNPSHLRKLNMSENKLGDSGVKLLSDLKNDPHYKLEILW</sequence>
<dbReference type="SMART" id="SM00368">
    <property type="entry name" value="LRR_RI"/>
    <property type="match status" value="4"/>
</dbReference>
<dbReference type="InterPro" id="IPR032675">
    <property type="entry name" value="LRR_dom_sf"/>
</dbReference>
<dbReference type="Pfam" id="PF13516">
    <property type="entry name" value="LRR_6"/>
    <property type="match status" value="3"/>
</dbReference>
<dbReference type="Gene3D" id="3.80.10.10">
    <property type="entry name" value="Ribonuclease Inhibitor"/>
    <property type="match status" value="1"/>
</dbReference>
<keyword evidence="1" id="KW-0433">Leucine-rich repeat</keyword>
<evidence type="ECO:0000313" key="3">
    <source>
        <dbReference type="EMBL" id="ROI37405.1"/>
    </source>
</evidence>
<dbReference type="EMBL" id="RJVU01072342">
    <property type="protein sequence ID" value="ROI37405.1"/>
    <property type="molecule type" value="Genomic_DNA"/>
</dbReference>